<organism evidence="10 11">
    <name type="scientific">Paramuricea clavata</name>
    <name type="common">Red gorgonian</name>
    <name type="synonym">Violescent sea-whip</name>
    <dbReference type="NCBI Taxonomy" id="317549"/>
    <lineage>
        <taxon>Eukaryota</taxon>
        <taxon>Metazoa</taxon>
        <taxon>Cnidaria</taxon>
        <taxon>Anthozoa</taxon>
        <taxon>Octocorallia</taxon>
        <taxon>Malacalcyonacea</taxon>
        <taxon>Plexauridae</taxon>
        <taxon>Paramuricea</taxon>
    </lineage>
</organism>
<evidence type="ECO:0000256" key="2">
    <source>
        <dbReference type="ARBA" id="ARBA00022475"/>
    </source>
</evidence>
<evidence type="ECO:0000313" key="11">
    <source>
        <dbReference type="Proteomes" id="UP001152795"/>
    </source>
</evidence>
<keyword evidence="6" id="KW-0472">Membrane</keyword>
<evidence type="ECO:0000256" key="6">
    <source>
        <dbReference type="ARBA" id="ARBA00023136"/>
    </source>
</evidence>
<dbReference type="CDD" id="cd00637">
    <property type="entry name" value="7tm_classA_rhodopsin-like"/>
    <property type="match status" value="1"/>
</dbReference>
<keyword evidence="5" id="KW-0297">G-protein coupled receptor</keyword>
<evidence type="ECO:0000256" key="9">
    <source>
        <dbReference type="ARBA" id="ARBA00023224"/>
    </source>
</evidence>
<dbReference type="PANTHER" id="PTHR24246:SF27">
    <property type="entry name" value="ADENOSINE RECEPTOR, ISOFORM A"/>
    <property type="match status" value="1"/>
</dbReference>
<dbReference type="AlphaFoldDB" id="A0A6S7H5X1"/>
<keyword evidence="8" id="KW-0325">Glycoprotein</keyword>
<dbReference type="InterPro" id="IPR000276">
    <property type="entry name" value="GPCR_Rhodpsn"/>
</dbReference>
<sequence>MNNTAPSTNPFELPSDIAVLVIGVFGVITNGILLLVMFLDPLKCFRRPSMYFVISLAFSDLSTGITSCLISMQKRVTSEYFRKFNNSSIWASVENSFITILLMAIERFIVIRYPIKAKSIITTRRIFIAIAVTWLVSIVLGAGVSFPKPYNDYVMFGCLIECFLIILVMLGIYFRMSVLLRKSSKIFRGKQFTRHGSCEPGKKPKKNATYERSLNMVVFYLALVLIITVLPHLLIGQVYLGYTLFYPTLPRPVSLQYAPYISFPVELLNFVLNSVIYAYRLPQFRTALCYYLRKKRRNGRREGSISIFSRHRNSSKDDRTSDVMI</sequence>
<evidence type="ECO:0000313" key="10">
    <source>
        <dbReference type="EMBL" id="CAB4001105.1"/>
    </source>
</evidence>
<evidence type="ECO:0000256" key="4">
    <source>
        <dbReference type="ARBA" id="ARBA00022989"/>
    </source>
</evidence>
<dbReference type="OrthoDB" id="5985081at2759"/>
<dbReference type="Gene3D" id="1.20.1070.10">
    <property type="entry name" value="Rhodopsin 7-helix transmembrane proteins"/>
    <property type="match status" value="1"/>
</dbReference>
<proteinExistence type="predicted"/>
<dbReference type="InterPro" id="IPR017452">
    <property type="entry name" value="GPCR_Rhodpsn_7TM"/>
</dbReference>
<name>A0A6S7H5X1_PARCT</name>
<comment type="subcellular location">
    <subcellularLocation>
        <location evidence="1">Cell membrane</location>
        <topology evidence="1">Multi-pass membrane protein</topology>
    </subcellularLocation>
</comment>
<evidence type="ECO:0000256" key="5">
    <source>
        <dbReference type="ARBA" id="ARBA00023040"/>
    </source>
</evidence>
<reference evidence="10" key="1">
    <citation type="submission" date="2020-04" db="EMBL/GenBank/DDBJ databases">
        <authorList>
            <person name="Alioto T."/>
            <person name="Alioto T."/>
            <person name="Gomez Garrido J."/>
        </authorList>
    </citation>
    <scope>NUCLEOTIDE SEQUENCE</scope>
    <source>
        <strain evidence="10">A484AB</strain>
    </source>
</reference>
<evidence type="ECO:0000256" key="7">
    <source>
        <dbReference type="ARBA" id="ARBA00023170"/>
    </source>
</evidence>
<dbReference type="PRINTS" id="PR00237">
    <property type="entry name" value="GPCRRHODOPSN"/>
</dbReference>
<keyword evidence="7 10" id="KW-0675">Receptor</keyword>
<comment type="caution">
    <text evidence="10">The sequence shown here is derived from an EMBL/GenBank/DDBJ whole genome shotgun (WGS) entry which is preliminary data.</text>
</comment>
<dbReference type="EMBL" id="CACRXK020004004">
    <property type="protein sequence ID" value="CAB4001105.1"/>
    <property type="molecule type" value="Genomic_DNA"/>
</dbReference>
<gene>
    <name evidence="10" type="ORF">PACLA_8A034514</name>
</gene>
<evidence type="ECO:0000256" key="3">
    <source>
        <dbReference type="ARBA" id="ARBA00022692"/>
    </source>
</evidence>
<dbReference type="SUPFAM" id="SSF81321">
    <property type="entry name" value="Family A G protein-coupled receptor-like"/>
    <property type="match status" value="1"/>
</dbReference>
<evidence type="ECO:0000256" key="8">
    <source>
        <dbReference type="ARBA" id="ARBA00023180"/>
    </source>
</evidence>
<keyword evidence="4" id="KW-1133">Transmembrane helix</keyword>
<evidence type="ECO:0000256" key="1">
    <source>
        <dbReference type="ARBA" id="ARBA00004651"/>
    </source>
</evidence>
<accession>A0A6S7H5X1</accession>
<keyword evidence="9" id="KW-0807">Transducer</keyword>
<dbReference type="Proteomes" id="UP001152795">
    <property type="component" value="Unassembled WGS sequence"/>
</dbReference>
<dbReference type="Pfam" id="PF00001">
    <property type="entry name" value="7tm_1"/>
    <property type="match status" value="1"/>
</dbReference>
<dbReference type="PROSITE" id="PS50262">
    <property type="entry name" value="G_PROTEIN_RECEP_F1_2"/>
    <property type="match status" value="1"/>
</dbReference>
<dbReference type="GO" id="GO:0005886">
    <property type="term" value="C:plasma membrane"/>
    <property type="evidence" value="ECO:0007669"/>
    <property type="project" value="UniProtKB-SubCell"/>
</dbReference>
<dbReference type="PANTHER" id="PTHR24246">
    <property type="entry name" value="OLFACTORY RECEPTOR AND ADENOSINE RECEPTOR"/>
    <property type="match status" value="1"/>
</dbReference>
<keyword evidence="3" id="KW-0812">Transmembrane</keyword>
<keyword evidence="11" id="KW-1185">Reference proteome</keyword>
<dbReference type="GO" id="GO:0004930">
    <property type="term" value="F:G protein-coupled receptor activity"/>
    <property type="evidence" value="ECO:0007669"/>
    <property type="project" value="UniProtKB-KW"/>
</dbReference>
<protein>
    <submittedName>
        <fullName evidence="10">Histamine H2 receptor-like</fullName>
    </submittedName>
</protein>
<keyword evidence="2" id="KW-1003">Cell membrane</keyword>